<dbReference type="InterPro" id="IPR012074">
    <property type="entry name" value="GAF_ANTAR"/>
</dbReference>
<name>A0ABW2TTA6_9PSEU</name>
<reference evidence="7" key="1">
    <citation type="journal article" date="2019" name="Int. J. Syst. Evol. Microbiol.">
        <title>The Global Catalogue of Microorganisms (GCM) 10K type strain sequencing project: providing services to taxonomists for standard genome sequencing and annotation.</title>
        <authorList>
            <consortium name="The Broad Institute Genomics Platform"/>
            <consortium name="The Broad Institute Genome Sequencing Center for Infectious Disease"/>
            <person name="Wu L."/>
            <person name="Ma J."/>
        </authorList>
    </citation>
    <scope>NUCLEOTIDE SEQUENCE [LARGE SCALE GENOMIC DNA]</scope>
    <source>
        <strain evidence="7">JCM 17695</strain>
    </source>
</reference>
<dbReference type="Gene3D" id="1.10.10.10">
    <property type="entry name" value="Winged helix-like DNA-binding domain superfamily/Winged helix DNA-binding domain"/>
    <property type="match status" value="1"/>
</dbReference>
<dbReference type="Gene3D" id="3.30.450.40">
    <property type="match status" value="1"/>
</dbReference>
<dbReference type="SMART" id="SM00065">
    <property type="entry name" value="GAF"/>
    <property type="match status" value="1"/>
</dbReference>
<dbReference type="SUPFAM" id="SSF52172">
    <property type="entry name" value="CheY-like"/>
    <property type="match status" value="1"/>
</dbReference>
<keyword evidence="2" id="KW-0418">Kinase</keyword>
<evidence type="ECO:0000313" key="6">
    <source>
        <dbReference type="EMBL" id="MFC7616364.1"/>
    </source>
</evidence>
<proteinExistence type="predicted"/>
<evidence type="ECO:0000256" key="4">
    <source>
        <dbReference type="ARBA" id="ARBA00023163"/>
    </source>
</evidence>
<gene>
    <name evidence="6" type="ORF">ACFQV2_25730</name>
</gene>
<dbReference type="InterPro" id="IPR029016">
    <property type="entry name" value="GAF-like_dom_sf"/>
</dbReference>
<dbReference type="Pfam" id="PF03861">
    <property type="entry name" value="ANTAR"/>
    <property type="match status" value="1"/>
</dbReference>
<feature type="domain" description="ANTAR" evidence="5">
    <location>
        <begin position="171"/>
        <end position="232"/>
    </location>
</feature>
<keyword evidence="4" id="KW-0804">Transcription</keyword>
<keyword evidence="3" id="KW-0805">Transcription regulation</keyword>
<organism evidence="6 7">
    <name type="scientific">Actinokineospora soli</name>
    <dbReference type="NCBI Taxonomy" id="1048753"/>
    <lineage>
        <taxon>Bacteria</taxon>
        <taxon>Bacillati</taxon>
        <taxon>Actinomycetota</taxon>
        <taxon>Actinomycetes</taxon>
        <taxon>Pseudonocardiales</taxon>
        <taxon>Pseudonocardiaceae</taxon>
        <taxon>Actinokineospora</taxon>
    </lineage>
</organism>
<dbReference type="SUPFAM" id="SSF55781">
    <property type="entry name" value="GAF domain-like"/>
    <property type="match status" value="1"/>
</dbReference>
<evidence type="ECO:0000256" key="3">
    <source>
        <dbReference type="ARBA" id="ARBA00023015"/>
    </source>
</evidence>
<dbReference type="InterPro" id="IPR011006">
    <property type="entry name" value="CheY-like_superfamily"/>
</dbReference>
<protein>
    <submittedName>
        <fullName evidence="6">GAF and ANTAR domain-containing protein</fullName>
    </submittedName>
</protein>
<dbReference type="Proteomes" id="UP001596512">
    <property type="component" value="Unassembled WGS sequence"/>
</dbReference>
<dbReference type="InterPro" id="IPR036388">
    <property type="entry name" value="WH-like_DNA-bd_sf"/>
</dbReference>
<accession>A0ABW2TTA6</accession>
<keyword evidence="7" id="KW-1185">Reference proteome</keyword>
<dbReference type="EMBL" id="JBHTEY010000004">
    <property type="protein sequence ID" value="MFC7616364.1"/>
    <property type="molecule type" value="Genomic_DNA"/>
</dbReference>
<dbReference type="PROSITE" id="PS50921">
    <property type="entry name" value="ANTAR"/>
    <property type="match status" value="1"/>
</dbReference>
<dbReference type="SMART" id="SM01012">
    <property type="entry name" value="ANTAR"/>
    <property type="match status" value="1"/>
</dbReference>
<dbReference type="PIRSF" id="PIRSF036625">
    <property type="entry name" value="GAF_ANTAR"/>
    <property type="match status" value="1"/>
</dbReference>
<evidence type="ECO:0000313" key="7">
    <source>
        <dbReference type="Proteomes" id="UP001596512"/>
    </source>
</evidence>
<evidence type="ECO:0000256" key="1">
    <source>
        <dbReference type="ARBA" id="ARBA00022679"/>
    </source>
</evidence>
<keyword evidence="1" id="KW-0808">Transferase</keyword>
<evidence type="ECO:0000259" key="5">
    <source>
        <dbReference type="PROSITE" id="PS50921"/>
    </source>
</evidence>
<sequence>MEPEFPLAGELAAVFAGTSGLLLSAEAVHTALRLITSVAVETFPNNAGAGVTLLDPDGVLITAAATDAQVERADALQYERGRGPCMTAWEEHRVVHVPDVTRDERWPEWSGAVGATGVRAVLSAPLVAGARSLGAIKVYAHEAEVFGAREEHLLTMYAAQAATLLLHLRTAEDARRISDDLKHALRARDVVSLAKGVLMARHGVSERTAFLMLADSARDKGATIGQTAERLIAPRPGG</sequence>
<comment type="caution">
    <text evidence="6">The sequence shown here is derived from an EMBL/GenBank/DDBJ whole genome shotgun (WGS) entry which is preliminary data.</text>
</comment>
<dbReference type="InterPro" id="IPR003018">
    <property type="entry name" value="GAF"/>
</dbReference>
<dbReference type="InterPro" id="IPR005561">
    <property type="entry name" value="ANTAR"/>
</dbReference>
<evidence type="ECO:0000256" key="2">
    <source>
        <dbReference type="ARBA" id="ARBA00022777"/>
    </source>
</evidence>
<dbReference type="Pfam" id="PF13185">
    <property type="entry name" value="GAF_2"/>
    <property type="match status" value="1"/>
</dbReference>